<dbReference type="EMBL" id="EU372836">
    <property type="protein sequence ID" value="ABY83579.1"/>
    <property type="molecule type" value="Genomic_DNA"/>
</dbReference>
<feature type="compositionally biased region" description="Basic and acidic residues" evidence="1">
    <location>
        <begin position="1"/>
        <end position="13"/>
    </location>
</feature>
<reference evidence="2" key="1">
    <citation type="journal article" date="2011" name="Acta Biochim. Biophys. Sin.">
        <title>Characterization of the multiple CRISPR loci on Streptomyces linear plasmid pSHK1.</title>
        <authorList>
            <person name="Guo P."/>
            <person name="Cheng Q."/>
            <person name="Xie P."/>
            <person name="Fan Y."/>
            <person name="Jiang W."/>
            <person name="Qin Z."/>
        </authorList>
    </citation>
    <scope>NUCLEOTIDE SEQUENCE</scope>
    <source>
        <strain evidence="2">HK1</strain>
        <plasmid evidence="2">pSHK1</plasmid>
    </source>
</reference>
<evidence type="ECO:0000256" key="1">
    <source>
        <dbReference type="SAM" id="MobiDB-lite"/>
    </source>
</evidence>
<dbReference type="AlphaFoldDB" id="B0LUB1"/>
<accession>B0LUB1</accession>
<feature type="region of interest" description="Disordered" evidence="1">
    <location>
        <begin position="48"/>
        <end position="80"/>
    </location>
</feature>
<geneLocation type="plasmid" evidence="2">
    <name>pSHK1</name>
</geneLocation>
<gene>
    <name evidence="2" type="ORF">pSHK1.110</name>
</gene>
<feature type="region of interest" description="Disordered" evidence="1">
    <location>
        <begin position="1"/>
        <end position="24"/>
    </location>
</feature>
<evidence type="ECO:0000313" key="2">
    <source>
        <dbReference type="EMBL" id="ABY83579.1"/>
    </source>
</evidence>
<organism evidence="2">
    <name type="scientific">Streptomyces sp. HK1</name>
    <dbReference type="NCBI Taxonomy" id="405041"/>
    <lineage>
        <taxon>Bacteria</taxon>
        <taxon>Bacillati</taxon>
        <taxon>Actinomycetota</taxon>
        <taxon>Actinomycetes</taxon>
        <taxon>Kitasatosporales</taxon>
        <taxon>Streptomycetaceae</taxon>
        <taxon>Streptomyces</taxon>
    </lineage>
</organism>
<sequence length="458" mass="51277">MRERQRRDGRQPREVSCVPRETSWAPRGAVPPRIHAVGLHCRAHPAAGPYERDHVREHQPRRRRQPTLVRAASSDGCRRRSRAERGMGECGWNCRRPVLRPDHRQPGPEELTMARTKPSTAHLALVRALKEHGLKASPTQVERWQQNSWLPKPSTWFEPDSPTIQPHILRQAMHLAITVRQGRGMGWIGWHLWAANATPDSAQRLRTALVASLKRPLARAGVDKIPTGNSDRAFQARRAAGERMLRNRRLPRRDLDETLRVHAAEAGLELPCSPGTLPNVFHRALMDPGVRLLLGGADDLGIEELLEALERAMPDHTETIERFREEHRQAELDDGIVLLAQSPWAQGIPGMVRTVETADDRDLCRAVHTCTLATGALHELMRRSSGEPEILARLTGDVMWQRWAVVGGITPEGAPGLAAVALNTVQYLTEPDWAAELGRYMSLMHALDVAYPTHPGTL</sequence>
<keyword evidence="2" id="KW-0614">Plasmid</keyword>
<protein>
    <submittedName>
        <fullName evidence="2">Uncharacterized protein</fullName>
    </submittedName>
</protein>
<proteinExistence type="predicted"/>
<name>B0LUB1_9ACTN</name>